<dbReference type="EC" id="2.7.13.3" evidence="3"/>
<evidence type="ECO:0000256" key="13">
    <source>
        <dbReference type="ARBA" id="ARBA00023012"/>
    </source>
</evidence>
<feature type="domain" description="HAMP" evidence="17">
    <location>
        <begin position="179"/>
        <end position="231"/>
    </location>
</feature>
<dbReference type="InterPro" id="IPR003594">
    <property type="entry name" value="HATPase_dom"/>
</dbReference>
<dbReference type="OrthoDB" id="9804645at2"/>
<evidence type="ECO:0000256" key="1">
    <source>
        <dbReference type="ARBA" id="ARBA00000085"/>
    </source>
</evidence>
<dbReference type="Pfam" id="PF02518">
    <property type="entry name" value="HATPase_c"/>
    <property type="match status" value="1"/>
</dbReference>
<comment type="subcellular location">
    <subcellularLocation>
        <location evidence="2">Cell inner membrane</location>
        <topology evidence="2">Multi-pass membrane protein</topology>
    </subcellularLocation>
</comment>
<dbReference type="KEGG" id="mmed:Mame_04791"/>
<dbReference type="GO" id="GO:0000155">
    <property type="term" value="F:phosphorelay sensor kinase activity"/>
    <property type="evidence" value="ECO:0007669"/>
    <property type="project" value="InterPro"/>
</dbReference>
<evidence type="ECO:0000256" key="5">
    <source>
        <dbReference type="ARBA" id="ARBA00022519"/>
    </source>
</evidence>
<dbReference type="PROSITE" id="PS50109">
    <property type="entry name" value="HIS_KIN"/>
    <property type="match status" value="1"/>
</dbReference>
<keyword evidence="6" id="KW-0597">Phosphoprotein</keyword>
<dbReference type="PANTHER" id="PTHR44936">
    <property type="entry name" value="SENSOR PROTEIN CREC"/>
    <property type="match status" value="1"/>
</dbReference>
<keyword evidence="18" id="KW-0614">Plasmid</keyword>
<dbReference type="InterPro" id="IPR050980">
    <property type="entry name" value="2C_sensor_his_kinase"/>
</dbReference>
<evidence type="ECO:0000313" key="18">
    <source>
        <dbReference type="EMBL" id="AQZ54083.1"/>
    </source>
</evidence>
<dbReference type="SMART" id="SM00304">
    <property type="entry name" value="HAMP"/>
    <property type="match status" value="1"/>
</dbReference>
<keyword evidence="11" id="KW-0067">ATP-binding</keyword>
<keyword evidence="13" id="KW-0902">Two-component regulatory system</keyword>
<dbReference type="CDD" id="cd00075">
    <property type="entry name" value="HATPase"/>
    <property type="match status" value="1"/>
</dbReference>
<dbReference type="InterPro" id="IPR004358">
    <property type="entry name" value="Sig_transdc_His_kin-like_C"/>
</dbReference>
<dbReference type="InterPro" id="IPR005467">
    <property type="entry name" value="His_kinase_dom"/>
</dbReference>
<dbReference type="EMBL" id="CP020331">
    <property type="protein sequence ID" value="AQZ54083.1"/>
    <property type="molecule type" value="Genomic_DNA"/>
</dbReference>
<evidence type="ECO:0000313" key="19">
    <source>
        <dbReference type="Proteomes" id="UP000191135"/>
    </source>
</evidence>
<dbReference type="RefSeq" id="WP_018064101.1">
    <property type="nucleotide sequence ID" value="NZ_AQWH01000005.1"/>
</dbReference>
<dbReference type="CDD" id="cd06225">
    <property type="entry name" value="HAMP"/>
    <property type="match status" value="1"/>
</dbReference>
<keyword evidence="7 18" id="KW-0808">Transferase</keyword>
<feature type="transmembrane region" description="Helical" evidence="15">
    <location>
        <begin position="12"/>
        <end position="33"/>
    </location>
</feature>
<dbReference type="Proteomes" id="UP000191135">
    <property type="component" value="Plasmid pMM593"/>
</dbReference>
<feature type="transmembrane region" description="Helical" evidence="15">
    <location>
        <begin position="161"/>
        <end position="181"/>
    </location>
</feature>
<keyword evidence="12 15" id="KW-1133">Transmembrane helix</keyword>
<organism evidence="18 19">
    <name type="scientific">Martelella mediterranea DSM 17316</name>
    <dbReference type="NCBI Taxonomy" id="1122214"/>
    <lineage>
        <taxon>Bacteria</taxon>
        <taxon>Pseudomonadati</taxon>
        <taxon>Pseudomonadota</taxon>
        <taxon>Alphaproteobacteria</taxon>
        <taxon>Hyphomicrobiales</taxon>
        <taxon>Aurantimonadaceae</taxon>
        <taxon>Martelella</taxon>
    </lineage>
</organism>
<evidence type="ECO:0000256" key="7">
    <source>
        <dbReference type="ARBA" id="ARBA00022679"/>
    </source>
</evidence>
<evidence type="ECO:0000256" key="12">
    <source>
        <dbReference type="ARBA" id="ARBA00022989"/>
    </source>
</evidence>
<evidence type="ECO:0000256" key="8">
    <source>
        <dbReference type="ARBA" id="ARBA00022692"/>
    </source>
</evidence>
<accession>A0A1U9Z8P3</accession>
<keyword evidence="5" id="KW-0997">Cell inner membrane</keyword>
<dbReference type="InterPro" id="IPR003660">
    <property type="entry name" value="HAMP_dom"/>
</dbReference>
<keyword evidence="4" id="KW-1003">Cell membrane</keyword>
<dbReference type="SUPFAM" id="SSF47384">
    <property type="entry name" value="Homodimeric domain of signal transducing histidine kinase"/>
    <property type="match status" value="1"/>
</dbReference>
<dbReference type="Gene3D" id="3.30.565.10">
    <property type="entry name" value="Histidine kinase-like ATPase, C-terminal domain"/>
    <property type="match status" value="1"/>
</dbReference>
<keyword evidence="10" id="KW-0418">Kinase</keyword>
<dbReference type="InterPro" id="IPR003661">
    <property type="entry name" value="HisK_dim/P_dom"/>
</dbReference>
<geneLocation type="plasmid" evidence="19">
    <name>pmm593</name>
</geneLocation>
<evidence type="ECO:0000256" key="2">
    <source>
        <dbReference type="ARBA" id="ARBA00004429"/>
    </source>
</evidence>
<protein>
    <recommendedName>
        <fullName evidence="3">histidine kinase</fullName>
        <ecNumber evidence="3">2.7.13.3</ecNumber>
    </recommendedName>
</protein>
<keyword evidence="19" id="KW-1185">Reference proteome</keyword>
<dbReference type="Pfam" id="PF00672">
    <property type="entry name" value="HAMP"/>
    <property type="match status" value="1"/>
</dbReference>
<feature type="domain" description="Histidine kinase" evidence="16">
    <location>
        <begin position="239"/>
        <end position="443"/>
    </location>
</feature>
<dbReference type="PANTHER" id="PTHR44936:SF5">
    <property type="entry name" value="SENSOR HISTIDINE KINASE ENVZ"/>
    <property type="match status" value="1"/>
</dbReference>
<keyword evidence="8 15" id="KW-0812">Transmembrane</keyword>
<dbReference type="PROSITE" id="PS50885">
    <property type="entry name" value="HAMP"/>
    <property type="match status" value="1"/>
</dbReference>
<name>A0A1U9Z8P3_9HYPH</name>
<evidence type="ECO:0000256" key="14">
    <source>
        <dbReference type="ARBA" id="ARBA00023136"/>
    </source>
</evidence>
<evidence type="ECO:0000256" key="3">
    <source>
        <dbReference type="ARBA" id="ARBA00012438"/>
    </source>
</evidence>
<keyword evidence="14 15" id="KW-0472">Membrane</keyword>
<dbReference type="AlphaFoldDB" id="A0A1U9Z8P3"/>
<dbReference type="SUPFAM" id="SSF55874">
    <property type="entry name" value="ATPase domain of HSP90 chaperone/DNA topoisomerase II/histidine kinase"/>
    <property type="match status" value="1"/>
</dbReference>
<gene>
    <name evidence="18" type="primary">envZ_3</name>
    <name evidence="18" type="ORF">Mame_04791</name>
</gene>
<evidence type="ECO:0000256" key="6">
    <source>
        <dbReference type="ARBA" id="ARBA00022553"/>
    </source>
</evidence>
<proteinExistence type="predicted"/>
<evidence type="ECO:0000256" key="9">
    <source>
        <dbReference type="ARBA" id="ARBA00022741"/>
    </source>
</evidence>
<dbReference type="GO" id="GO:0005524">
    <property type="term" value="F:ATP binding"/>
    <property type="evidence" value="ECO:0007669"/>
    <property type="project" value="UniProtKB-KW"/>
</dbReference>
<reference evidence="18 19" key="1">
    <citation type="submission" date="2017-03" db="EMBL/GenBank/DDBJ databases">
        <title>Foreign affairs: Plasmid Transfer between Roseobacters and Rhizobia.</title>
        <authorList>
            <person name="Bartling P."/>
            <person name="Bunk B."/>
            <person name="Overmann J."/>
            <person name="Brinkmann H."/>
            <person name="Petersen J."/>
        </authorList>
    </citation>
    <scope>NUCLEOTIDE SEQUENCE [LARGE SCALE GENOMIC DNA]</scope>
    <source>
        <strain evidence="18 19">MACL11</strain>
        <plasmid evidence="19">Plasmid pmm593</plasmid>
    </source>
</reference>
<dbReference type="PRINTS" id="PR00344">
    <property type="entry name" value="BCTRLSENSOR"/>
</dbReference>
<dbReference type="SMART" id="SM00387">
    <property type="entry name" value="HATPase_c"/>
    <property type="match status" value="1"/>
</dbReference>
<dbReference type="InterPro" id="IPR036097">
    <property type="entry name" value="HisK_dim/P_sf"/>
</dbReference>
<dbReference type="Gene3D" id="1.10.287.130">
    <property type="match status" value="1"/>
</dbReference>
<evidence type="ECO:0000256" key="11">
    <source>
        <dbReference type="ARBA" id="ARBA00022840"/>
    </source>
</evidence>
<dbReference type="InterPro" id="IPR036890">
    <property type="entry name" value="HATPase_C_sf"/>
</dbReference>
<dbReference type="eggNOG" id="COG0642">
    <property type="taxonomic scope" value="Bacteria"/>
</dbReference>
<evidence type="ECO:0000259" key="17">
    <source>
        <dbReference type="PROSITE" id="PS50885"/>
    </source>
</evidence>
<sequence length="452" mass="49746">MRVKRFLPNTIRGQITLIIIVALIVVTLVGRVLEQWARDAAPDMEDIVTRVDTMAELLKASPPDTREAILSASRVAGWNFSLEPFSVSEAFTGPSEPEGALAMAIDVLFPTDHIRPPVGGWRTFWNGERVIAAKVDDDTLLILSGFPDTILNSAILNEGPYYSVAIVVLIAFFFVFAVRVITEPIKRISEAAMHADIANSSEIFEERGPVEIVALAHALNAMRSRIRVMVESRTRMLRGIGHDLRTPLTRLRLRADRMEDGPGRDGLLSDIMRIDGLLNEVLKYLRDDYATEPIQRADVASLLQTVCAEFSDVGFPVRFEGPNRMVIDCKPMAIMRAVTNLCDNSVKFATDVTVSLRDCKAGCEICVTDNGPGIPEHLRERVFEPFFKGDEARPHGDAPEGKEDFGLGLSIVADIVHAHRGAISLADNAPSGLIFQILIPTHGGNRTTNEAK</sequence>
<evidence type="ECO:0000256" key="10">
    <source>
        <dbReference type="ARBA" id="ARBA00022777"/>
    </source>
</evidence>
<dbReference type="GO" id="GO:0005886">
    <property type="term" value="C:plasma membrane"/>
    <property type="evidence" value="ECO:0007669"/>
    <property type="project" value="UniProtKB-SubCell"/>
</dbReference>
<evidence type="ECO:0000256" key="4">
    <source>
        <dbReference type="ARBA" id="ARBA00022475"/>
    </source>
</evidence>
<evidence type="ECO:0000256" key="15">
    <source>
        <dbReference type="SAM" id="Phobius"/>
    </source>
</evidence>
<keyword evidence="9" id="KW-0547">Nucleotide-binding</keyword>
<evidence type="ECO:0000259" key="16">
    <source>
        <dbReference type="PROSITE" id="PS50109"/>
    </source>
</evidence>
<dbReference type="CDD" id="cd00082">
    <property type="entry name" value="HisKA"/>
    <property type="match status" value="1"/>
</dbReference>
<comment type="catalytic activity">
    <reaction evidence="1">
        <text>ATP + protein L-histidine = ADP + protein N-phospho-L-histidine.</text>
        <dbReference type="EC" id="2.7.13.3"/>
    </reaction>
</comment>
<dbReference type="SMART" id="SM00388">
    <property type="entry name" value="HisKA"/>
    <property type="match status" value="1"/>
</dbReference>